<proteinExistence type="predicted"/>
<dbReference type="EMBL" id="GGEC01063601">
    <property type="protein sequence ID" value="MBX44085.1"/>
    <property type="molecule type" value="Transcribed_RNA"/>
</dbReference>
<name>A0A2P2NNS7_RHIMU</name>
<accession>A0A2P2NNS7</accession>
<protein>
    <submittedName>
        <fullName evidence="1">Uncharacterized protein</fullName>
    </submittedName>
</protein>
<sequence>MEDDISISAKYTQEGLWAKEIQAYSVTVQCQNKRITDKQVRFIMYPDKDQLPSTP</sequence>
<reference evidence="1" key="1">
    <citation type="submission" date="2018-02" db="EMBL/GenBank/DDBJ databases">
        <title>Rhizophora mucronata_Transcriptome.</title>
        <authorList>
            <person name="Meera S.P."/>
            <person name="Sreeshan A."/>
            <person name="Augustine A."/>
        </authorList>
    </citation>
    <scope>NUCLEOTIDE SEQUENCE</scope>
    <source>
        <tissue evidence="1">Leaf</tissue>
    </source>
</reference>
<organism evidence="1">
    <name type="scientific">Rhizophora mucronata</name>
    <name type="common">Asiatic mangrove</name>
    <dbReference type="NCBI Taxonomy" id="61149"/>
    <lineage>
        <taxon>Eukaryota</taxon>
        <taxon>Viridiplantae</taxon>
        <taxon>Streptophyta</taxon>
        <taxon>Embryophyta</taxon>
        <taxon>Tracheophyta</taxon>
        <taxon>Spermatophyta</taxon>
        <taxon>Magnoliopsida</taxon>
        <taxon>eudicotyledons</taxon>
        <taxon>Gunneridae</taxon>
        <taxon>Pentapetalae</taxon>
        <taxon>rosids</taxon>
        <taxon>fabids</taxon>
        <taxon>Malpighiales</taxon>
        <taxon>Rhizophoraceae</taxon>
        <taxon>Rhizophora</taxon>
    </lineage>
</organism>
<dbReference type="AlphaFoldDB" id="A0A2P2NNS7"/>
<evidence type="ECO:0000313" key="1">
    <source>
        <dbReference type="EMBL" id="MBX44085.1"/>
    </source>
</evidence>